<keyword evidence="3" id="KW-1188">Viral release from host cell</keyword>
<reference evidence="7 8" key="1">
    <citation type="journal article" date="2015" name="J. Virol.">
        <title>High-throughput analysis of human cytomegalovirus genome diversity highlights the widespread occurrence of gene-disrupting mutations and pervasive recombination.</title>
        <authorList>
            <person name="Sijmons S."/>
            <person name="Thys K."/>
            <person name="Mbong Ngwese M."/>
            <person name="Van Damme E."/>
            <person name="Dvorak J."/>
            <person name="Van Loock M."/>
            <person name="Li G."/>
            <person name="Tachezy R."/>
            <person name="Busson L."/>
            <person name="Aerssens J."/>
            <person name="Van Ranst M."/>
            <person name="Maes P."/>
        </authorList>
    </citation>
    <scope>NUCLEOTIDE SEQUENCE [LARGE SCALE GENOMIC DNA]</scope>
    <source>
        <strain evidence="7">BE/40/2011</strain>
    </source>
</reference>
<dbReference type="GO" id="GO:0019072">
    <property type="term" value="P:viral genome packaging"/>
    <property type="evidence" value="ECO:0007669"/>
    <property type="project" value="InterPro"/>
</dbReference>
<keyword evidence="4" id="KW-0946">Virion</keyword>
<accession>A0A0G2UB14</accession>
<sequence>MSLLHTFWRLPVAVFFEPHEENVLRCPERVLRRLLEDAAVAMRGGGWREDVLMDRVRKRYLRQELRDLGHRVQTYCEDLEGRVSEAEALLNQQCELDEGPSPRTLLQPPCRPRSSSPGTGVAGASAVPHGLYSRHDAITGPAAAPSDVVAPSDAVAASAAAGASSTWLAQCAERPLPGNVPSYFGITQNDPFIRFHTDFRGEVVNTMFENASTWTFSFGIWYYRLKRGLYTQPRWKRVYHLAQMDNFSISQELLLGVVNALENVTVYPTYDCVLSDLEAAACLLAAYGHALWEGRDPPDSVATVLGELSQLLPRLADDVSREIAAWEGPVAAGNNYYAYRDSPDLRYYMPLSGGRHYHPGTFDRHVLVRLFHKRGVLQHLPGYGTITEELVQERLSGQVRDDVLSLWSRRLLVGKLGRDVPVFVHEQQYLRSGLTCLAGLLLLWKVTNADSVFAPRTGKFTLADLLGSDAVAGGGLPGGRAGGEEEGYGGRHGRVRNFEFLVQYYIGPWYARDPAVTLSQLFPGLALLAVTESVRSGWDPSRREDSAGGGDGGGAVLMQLSKSNPVADYMFAQSSKQYGDLRRLEVHDALLFHYEHGLGRLLSVTLPRHRVSTLGSSLFNVNDIYELLYFLVLGFLPSVAVL</sequence>
<keyword evidence="1" id="KW-0167">Capsid protein</keyword>
<dbReference type="Pfam" id="PF01499">
    <property type="entry name" value="Herpes_UL25"/>
    <property type="match status" value="1"/>
</dbReference>
<evidence type="ECO:0000256" key="1">
    <source>
        <dbReference type="ARBA" id="ARBA00022561"/>
    </source>
</evidence>
<evidence type="ECO:0000256" key="5">
    <source>
        <dbReference type="ARBA" id="ARBA00023219"/>
    </source>
</evidence>
<gene>
    <name evidence="7" type="primary">UL77</name>
</gene>
<evidence type="ECO:0000313" key="7">
    <source>
        <dbReference type="EMBL" id="AKI22501.1"/>
    </source>
</evidence>
<evidence type="ECO:0000256" key="6">
    <source>
        <dbReference type="SAM" id="MobiDB-lite"/>
    </source>
</evidence>
<protein>
    <submittedName>
        <fullName evidence="7">DNA packaging tegument protein UL25</fullName>
    </submittedName>
</protein>
<organismHost>
    <name type="scientific">Homo sapiens</name>
    <name type="common">Human</name>
    <dbReference type="NCBI Taxonomy" id="9606"/>
</organismHost>
<keyword evidence="2" id="KW-1048">Host nucleus</keyword>
<feature type="region of interest" description="Disordered" evidence="6">
    <location>
        <begin position="97"/>
        <end position="125"/>
    </location>
</feature>
<evidence type="ECO:0000256" key="2">
    <source>
        <dbReference type="ARBA" id="ARBA00022562"/>
    </source>
</evidence>
<dbReference type="GO" id="GO:0019028">
    <property type="term" value="C:viral capsid"/>
    <property type="evidence" value="ECO:0007669"/>
    <property type="project" value="UniProtKB-KW"/>
</dbReference>
<evidence type="ECO:0000313" key="8">
    <source>
        <dbReference type="Proteomes" id="UP000114314"/>
    </source>
</evidence>
<organism evidence="7 8">
    <name type="scientific">Human cytomegalovirus</name>
    <name type="common">HHV-5</name>
    <name type="synonym">Human herpesvirus 5</name>
    <dbReference type="NCBI Taxonomy" id="10359"/>
    <lineage>
        <taxon>Viruses</taxon>
        <taxon>Duplodnaviria</taxon>
        <taxon>Heunggongvirae</taxon>
        <taxon>Peploviricota</taxon>
        <taxon>Herviviricetes</taxon>
        <taxon>Herpesvirales</taxon>
        <taxon>Orthoherpesviridae</taxon>
        <taxon>Betaherpesvirinae</taxon>
        <taxon>Cytomegalovirus</taxon>
        <taxon>Cytomegalovirus humanbeta5</taxon>
    </lineage>
</organism>
<evidence type="ECO:0000256" key="3">
    <source>
        <dbReference type="ARBA" id="ARBA00022612"/>
    </source>
</evidence>
<name>A0A0G2UB14_HCMV</name>
<dbReference type="InterPro" id="IPR002493">
    <property type="entry name" value="Herpes_UL25"/>
</dbReference>
<keyword evidence="5" id="KW-0231">Viral genome packaging</keyword>
<evidence type="ECO:0000256" key="4">
    <source>
        <dbReference type="ARBA" id="ARBA00022844"/>
    </source>
</evidence>
<dbReference type="Proteomes" id="UP000114314">
    <property type="component" value="Genome"/>
</dbReference>
<dbReference type="EMBL" id="KP745722">
    <property type="protein sequence ID" value="AKI22501.1"/>
    <property type="molecule type" value="Genomic_DNA"/>
</dbReference>
<proteinExistence type="inferred from homology"/>
<dbReference type="HAMAP" id="MF_04025">
    <property type="entry name" value="HSV_CVC2"/>
    <property type="match status" value="1"/>
</dbReference>